<reference evidence="1" key="1">
    <citation type="submission" date="2021-08" db="EMBL/GenBank/DDBJ databases">
        <title>Novel anaerobic bacterium isolated from sea squirt in East Sea, Republic of Korea.</title>
        <authorList>
            <person name="Nguyen T.H."/>
            <person name="Li Z."/>
            <person name="Lee Y.-J."/>
            <person name="Ko J."/>
            <person name="Kim S.-G."/>
        </authorList>
    </citation>
    <scope>NUCLEOTIDE SEQUENCE</scope>
    <source>
        <strain evidence="1">KCTC 25031</strain>
    </source>
</reference>
<dbReference type="Proteomes" id="UP000826212">
    <property type="component" value="Chromosome"/>
</dbReference>
<keyword evidence="2" id="KW-1185">Reference proteome</keyword>
<protein>
    <submittedName>
        <fullName evidence="1">C1 family peptidase</fullName>
    </submittedName>
</protein>
<organism evidence="1 2">
    <name type="scientific">Halosquirtibacter laminarini</name>
    <dbReference type="NCBI Taxonomy" id="3374600"/>
    <lineage>
        <taxon>Bacteria</taxon>
        <taxon>Pseudomonadati</taxon>
        <taxon>Bacteroidota</taxon>
        <taxon>Bacteroidia</taxon>
        <taxon>Marinilabiliales</taxon>
        <taxon>Prolixibacteraceae</taxon>
        <taxon>Halosquirtibacter</taxon>
    </lineage>
</organism>
<sequence length="361" mass="41755">MKQLRLDSILLLFATLLTFSSSLYAKDKNNEYKNIYYIKNTSVKNQQKTGTCWCFSTVSFLESEIIKSQNKELDLSEMFLVKEAYHQKIENYVLRQGKANFGQGGQAHDVIDAIQEKGLTPQSAFKGNTYGKVHNHTKLVEDLTAELNKDNSKKVLEDNWLMRADNILDQYFGKEPTYFDYEGKHYTAKSFLASLNILLNDYIELTSYTHHPFNEKFILEIPDNWKNGEYYNVPIDRFMNIIDVALEKGYSVVWDGDVSEKTFQHSKGVAFIPKGTDVSQKARQTTFYNKKTTDDHLMHLVGKAEKDGVFYYIIKNSWDTNSNSFGGYLYMSEDFVRLKTVAIMINKNALSLNEHRLLDIK</sequence>
<accession>A0AC61NF48</accession>
<proteinExistence type="predicted"/>
<evidence type="ECO:0000313" key="1">
    <source>
        <dbReference type="EMBL" id="QZE14153.1"/>
    </source>
</evidence>
<name>A0AC61NF48_9BACT</name>
<gene>
    <name evidence="1" type="ORF">K4L44_16770</name>
</gene>
<dbReference type="EMBL" id="CP081303">
    <property type="protein sequence ID" value="QZE14153.1"/>
    <property type="molecule type" value="Genomic_DNA"/>
</dbReference>
<evidence type="ECO:0000313" key="2">
    <source>
        <dbReference type="Proteomes" id="UP000826212"/>
    </source>
</evidence>